<dbReference type="Gene3D" id="3.80.10.10">
    <property type="entry name" value="Ribonuclease Inhibitor"/>
    <property type="match status" value="1"/>
</dbReference>
<name>A0AAD7ZZL4_DIPPU</name>
<organism evidence="1 2">
    <name type="scientific">Diploptera punctata</name>
    <name type="common">Pacific beetle cockroach</name>
    <dbReference type="NCBI Taxonomy" id="6984"/>
    <lineage>
        <taxon>Eukaryota</taxon>
        <taxon>Metazoa</taxon>
        <taxon>Ecdysozoa</taxon>
        <taxon>Arthropoda</taxon>
        <taxon>Hexapoda</taxon>
        <taxon>Insecta</taxon>
        <taxon>Pterygota</taxon>
        <taxon>Neoptera</taxon>
        <taxon>Polyneoptera</taxon>
        <taxon>Dictyoptera</taxon>
        <taxon>Blattodea</taxon>
        <taxon>Blaberoidea</taxon>
        <taxon>Blaberidae</taxon>
        <taxon>Diplopterinae</taxon>
        <taxon>Diploptera</taxon>
    </lineage>
</organism>
<gene>
    <name evidence="1" type="ORF">L9F63_017104</name>
</gene>
<comment type="caution">
    <text evidence="1">The sequence shown here is derived from an EMBL/GenBank/DDBJ whole genome shotgun (WGS) entry which is preliminary data.</text>
</comment>
<proteinExistence type="predicted"/>
<dbReference type="EMBL" id="JASPKZ010004918">
    <property type="protein sequence ID" value="KAJ9589698.1"/>
    <property type="molecule type" value="Genomic_DNA"/>
</dbReference>
<evidence type="ECO:0000313" key="1">
    <source>
        <dbReference type="EMBL" id="KAJ9589698.1"/>
    </source>
</evidence>
<reference evidence="1" key="2">
    <citation type="submission" date="2023-05" db="EMBL/GenBank/DDBJ databases">
        <authorList>
            <person name="Fouks B."/>
        </authorList>
    </citation>
    <scope>NUCLEOTIDE SEQUENCE</scope>
    <source>
        <strain evidence="1">Stay&amp;Tobe</strain>
        <tissue evidence="1">Testes</tissue>
    </source>
</reference>
<evidence type="ECO:0000313" key="2">
    <source>
        <dbReference type="Proteomes" id="UP001233999"/>
    </source>
</evidence>
<dbReference type="AlphaFoldDB" id="A0AAD7ZZL4"/>
<dbReference type="SMART" id="SM00367">
    <property type="entry name" value="LRR_CC"/>
    <property type="match status" value="3"/>
</dbReference>
<reference evidence="1" key="1">
    <citation type="journal article" date="2023" name="IScience">
        <title>Live-bearing cockroach genome reveals convergent evolutionary mechanisms linked to viviparity in insects and beyond.</title>
        <authorList>
            <person name="Fouks B."/>
            <person name="Harrison M.C."/>
            <person name="Mikhailova A.A."/>
            <person name="Marchal E."/>
            <person name="English S."/>
            <person name="Carruthers M."/>
            <person name="Jennings E.C."/>
            <person name="Chiamaka E.L."/>
            <person name="Frigard R.A."/>
            <person name="Pippel M."/>
            <person name="Attardo G.M."/>
            <person name="Benoit J.B."/>
            <person name="Bornberg-Bauer E."/>
            <person name="Tobe S.S."/>
        </authorList>
    </citation>
    <scope>NUCLEOTIDE SEQUENCE</scope>
    <source>
        <strain evidence="1">Stay&amp;Tobe</strain>
    </source>
</reference>
<dbReference type="InterPro" id="IPR006553">
    <property type="entry name" value="Leu-rich_rpt_Cys-con_subtyp"/>
</dbReference>
<keyword evidence="2" id="KW-1185">Reference proteome</keyword>
<dbReference type="Proteomes" id="UP001233999">
    <property type="component" value="Unassembled WGS sequence"/>
</dbReference>
<dbReference type="SUPFAM" id="SSF52047">
    <property type="entry name" value="RNI-like"/>
    <property type="match status" value="1"/>
</dbReference>
<protein>
    <submittedName>
        <fullName evidence="1">Uncharacterized protein</fullName>
    </submittedName>
</protein>
<dbReference type="InterPro" id="IPR032675">
    <property type="entry name" value="LRR_dom_sf"/>
</dbReference>
<accession>A0AAD7ZZL4</accession>
<sequence length="176" mass="20052">DYGVEGIVNRCEYLKTLSLSSCYEVTDVGILKIICNCKKLQMLELERIKQFTGIGYLDLVPTHLPLLKRLNLCGCRLTIPQVLLLKLVAAMPQLEVINPYGSPVLIKEDTRCWIHSFFGNKRAFYLGNKRAFYLGNFKVPILPSITVGICYNVFNAILKVFMKTIDYTRKSFIGFS</sequence>
<feature type="non-terminal residue" evidence="1">
    <location>
        <position position="1"/>
    </location>
</feature>